<evidence type="ECO:0000313" key="1">
    <source>
        <dbReference type="EMBL" id="GAA3154260.1"/>
    </source>
</evidence>
<evidence type="ECO:0000313" key="2">
    <source>
        <dbReference type="Proteomes" id="UP001501637"/>
    </source>
</evidence>
<gene>
    <name evidence="1" type="ORF">GCM10010449_84490</name>
</gene>
<dbReference type="EMBL" id="BAAAUG010000252">
    <property type="protein sequence ID" value="GAA3154260.1"/>
    <property type="molecule type" value="Genomic_DNA"/>
</dbReference>
<sequence>MTTMTIAPATCGFSADDLNRFAGRADAYDDHGVLTLDELNVRADYITDLHPNLAYAQGYTAYVKGAQLEQQFISGRTDTTTAGGYR</sequence>
<keyword evidence="2" id="KW-1185">Reference proteome</keyword>
<name>A0ABP6NNU2_9ACTN</name>
<organism evidence="1 2">
    <name type="scientific">Streptomyces rectiviolaceus</name>
    <dbReference type="NCBI Taxonomy" id="332591"/>
    <lineage>
        <taxon>Bacteria</taxon>
        <taxon>Bacillati</taxon>
        <taxon>Actinomycetota</taxon>
        <taxon>Actinomycetes</taxon>
        <taxon>Kitasatosporales</taxon>
        <taxon>Streptomycetaceae</taxon>
        <taxon>Streptomyces</taxon>
    </lineage>
</organism>
<accession>A0ABP6NNU2</accession>
<proteinExistence type="predicted"/>
<dbReference type="Proteomes" id="UP001501637">
    <property type="component" value="Unassembled WGS sequence"/>
</dbReference>
<reference evidence="2" key="1">
    <citation type="journal article" date="2019" name="Int. J. Syst. Evol. Microbiol.">
        <title>The Global Catalogue of Microorganisms (GCM) 10K type strain sequencing project: providing services to taxonomists for standard genome sequencing and annotation.</title>
        <authorList>
            <consortium name="The Broad Institute Genomics Platform"/>
            <consortium name="The Broad Institute Genome Sequencing Center for Infectious Disease"/>
            <person name="Wu L."/>
            <person name="Ma J."/>
        </authorList>
    </citation>
    <scope>NUCLEOTIDE SEQUENCE [LARGE SCALE GENOMIC DNA]</scope>
    <source>
        <strain evidence="2">JCM 9092</strain>
    </source>
</reference>
<dbReference type="RefSeq" id="WP_344530966.1">
    <property type="nucleotide sequence ID" value="NZ_BAAAUG010000252.1"/>
</dbReference>
<protein>
    <submittedName>
        <fullName evidence="1">Uncharacterized protein</fullName>
    </submittedName>
</protein>
<comment type="caution">
    <text evidence="1">The sequence shown here is derived from an EMBL/GenBank/DDBJ whole genome shotgun (WGS) entry which is preliminary data.</text>
</comment>